<evidence type="ECO:0000313" key="12">
    <source>
        <dbReference type="EMBL" id="KAL2813761.1"/>
    </source>
</evidence>
<protein>
    <recommendedName>
        <fullName evidence="4">endo-1,4-beta-xylanase</fullName>
        <ecNumber evidence="4">3.2.1.8</ecNumber>
    </recommendedName>
</protein>
<keyword evidence="6" id="KW-0378">Hydrolase</keyword>
<evidence type="ECO:0000256" key="2">
    <source>
        <dbReference type="ARBA" id="ARBA00004851"/>
    </source>
</evidence>
<evidence type="ECO:0000256" key="9">
    <source>
        <dbReference type="ARBA" id="ARBA00023326"/>
    </source>
</evidence>
<evidence type="ECO:0000256" key="4">
    <source>
        <dbReference type="ARBA" id="ARBA00012590"/>
    </source>
</evidence>
<evidence type="ECO:0000256" key="6">
    <source>
        <dbReference type="ARBA" id="ARBA00022801"/>
    </source>
</evidence>
<proteinExistence type="inferred from homology"/>
<keyword evidence="7" id="KW-0119">Carbohydrate metabolism</keyword>
<keyword evidence="13" id="KW-1185">Reference proteome</keyword>
<evidence type="ECO:0000259" key="11">
    <source>
        <dbReference type="SMART" id="SM00633"/>
    </source>
</evidence>
<dbReference type="InterPro" id="IPR031158">
    <property type="entry name" value="GH10_AS"/>
</dbReference>
<name>A0ABR4HEB1_9EURO</name>
<dbReference type="PROSITE" id="PS00591">
    <property type="entry name" value="GH10_1"/>
    <property type="match status" value="1"/>
</dbReference>
<evidence type="ECO:0000256" key="5">
    <source>
        <dbReference type="ARBA" id="ARBA00022651"/>
    </source>
</evidence>
<comment type="catalytic activity">
    <reaction evidence="1">
        <text>Endohydrolysis of (1-&gt;4)-beta-D-xylosidic linkages in xylans.</text>
        <dbReference type="EC" id="3.2.1.8"/>
    </reaction>
</comment>
<feature type="domain" description="GH10" evidence="11">
    <location>
        <begin position="384"/>
        <end position="630"/>
    </location>
</feature>
<dbReference type="Pfam" id="PF00331">
    <property type="entry name" value="Glyco_hydro_10"/>
    <property type="match status" value="1"/>
</dbReference>
<dbReference type="InterPro" id="IPR017853">
    <property type="entry name" value="GH"/>
</dbReference>
<dbReference type="InterPro" id="IPR001000">
    <property type="entry name" value="GH10_dom"/>
</dbReference>
<keyword evidence="5" id="KW-0858">Xylan degradation</keyword>
<dbReference type="SMART" id="SM00633">
    <property type="entry name" value="Glyco_10"/>
    <property type="match status" value="1"/>
</dbReference>
<dbReference type="Proteomes" id="UP001610335">
    <property type="component" value="Unassembled WGS sequence"/>
</dbReference>
<dbReference type="Gene3D" id="3.20.20.80">
    <property type="entry name" value="Glycosidases"/>
    <property type="match status" value="1"/>
</dbReference>
<keyword evidence="8" id="KW-0326">Glycosidase</keyword>
<evidence type="ECO:0000256" key="10">
    <source>
        <dbReference type="PROSITE-ProRule" id="PRU10061"/>
    </source>
</evidence>
<evidence type="ECO:0000256" key="1">
    <source>
        <dbReference type="ARBA" id="ARBA00000681"/>
    </source>
</evidence>
<evidence type="ECO:0000313" key="13">
    <source>
        <dbReference type="Proteomes" id="UP001610335"/>
    </source>
</evidence>
<comment type="caution">
    <text evidence="12">The sequence shown here is derived from an EMBL/GenBank/DDBJ whole genome shotgun (WGS) entry which is preliminary data.</text>
</comment>
<organism evidence="12 13">
    <name type="scientific">Aspergillus cavernicola</name>
    <dbReference type="NCBI Taxonomy" id="176166"/>
    <lineage>
        <taxon>Eukaryota</taxon>
        <taxon>Fungi</taxon>
        <taxon>Dikarya</taxon>
        <taxon>Ascomycota</taxon>
        <taxon>Pezizomycotina</taxon>
        <taxon>Eurotiomycetes</taxon>
        <taxon>Eurotiomycetidae</taxon>
        <taxon>Eurotiales</taxon>
        <taxon>Aspergillaceae</taxon>
        <taxon>Aspergillus</taxon>
        <taxon>Aspergillus subgen. Nidulantes</taxon>
    </lineage>
</organism>
<dbReference type="SUPFAM" id="SSF51445">
    <property type="entry name" value="(Trans)glycosidases"/>
    <property type="match status" value="1"/>
</dbReference>
<evidence type="ECO:0000256" key="7">
    <source>
        <dbReference type="ARBA" id="ARBA00023277"/>
    </source>
</evidence>
<dbReference type="EMBL" id="JBFXLS010000139">
    <property type="protein sequence ID" value="KAL2813761.1"/>
    <property type="molecule type" value="Genomic_DNA"/>
</dbReference>
<gene>
    <name evidence="12" type="ORF">BDW59DRAFT_167434</name>
</gene>
<reference evidence="12 13" key="1">
    <citation type="submission" date="2024-07" db="EMBL/GenBank/DDBJ databases">
        <title>Section-level genome sequencing and comparative genomics of Aspergillus sections Usti and Cavernicolus.</title>
        <authorList>
            <consortium name="Lawrence Berkeley National Laboratory"/>
            <person name="Nybo J.L."/>
            <person name="Vesth T.C."/>
            <person name="Theobald S."/>
            <person name="Frisvad J.C."/>
            <person name="Larsen T.O."/>
            <person name="Kjaerboelling I."/>
            <person name="Rothschild-Mancinelli K."/>
            <person name="Lyhne E.K."/>
            <person name="Kogle M.E."/>
            <person name="Barry K."/>
            <person name="Clum A."/>
            <person name="Na H."/>
            <person name="Ledsgaard L."/>
            <person name="Lin J."/>
            <person name="Lipzen A."/>
            <person name="Kuo A."/>
            <person name="Riley R."/>
            <person name="Mondo S."/>
            <person name="LaButti K."/>
            <person name="Haridas S."/>
            <person name="Pangalinan J."/>
            <person name="Salamov A.A."/>
            <person name="Simmons B.A."/>
            <person name="Magnuson J.K."/>
            <person name="Chen J."/>
            <person name="Drula E."/>
            <person name="Henrissat B."/>
            <person name="Wiebenga A."/>
            <person name="Lubbers R.J."/>
            <person name="Gomes A.C."/>
            <person name="Makela M.R."/>
            <person name="Stajich J."/>
            <person name="Grigoriev I.V."/>
            <person name="Mortensen U.H."/>
            <person name="De vries R.P."/>
            <person name="Baker S.E."/>
            <person name="Andersen M.R."/>
        </authorList>
    </citation>
    <scope>NUCLEOTIDE SEQUENCE [LARGE SCALE GENOMIC DNA]</scope>
    <source>
        <strain evidence="12 13">CBS 600.67</strain>
    </source>
</reference>
<keyword evidence="9" id="KW-0624">Polysaccharide degradation</keyword>
<evidence type="ECO:0000256" key="8">
    <source>
        <dbReference type="ARBA" id="ARBA00023295"/>
    </source>
</evidence>
<accession>A0ABR4HEB1</accession>
<evidence type="ECO:0000256" key="3">
    <source>
        <dbReference type="ARBA" id="ARBA00007495"/>
    </source>
</evidence>
<sequence>MPDPSILPREVFLQIIYDTIGGKPDQWMYCYHFLPADLCLVNWQWYRALTPLLYSRFEFTGYGEHAKSLWGFFRTIILRPELAGHIRMLGFTTEWTPARPPKTVALYRKNAKIVQQAIDQAGLQHVGDAEAELRQADHRSLVTLILAHAPNLAMLQLHVLREDPWLDTILTHAISRSRNSDGTDAPEAVAFQSLRTLYIASGEAPRISGRNTYQTHHVSYPARMNAQRAFLCLPKLQELQLIDAQLDEDLSTVQAEENALTQLTIAFRSPVENINPVLRYTSKLTHLSLALSISGRHFDLAMHLDLWKAMLPLREQLVCLDLFSPDMRKDPEGYTSHTTPREEIFKQYDHLSFCCPLRRFTKLRQLCITPLLLLGHRCRHEPPLKFINHMPPNCESFALYGGDRSWILEYIERLADEMATIPHNKPPLVLNSIVVDAPWPPVWAGRLPYRSMVEICEENRIMFNTAGRDFLFYGGENTHFAQTTHETGVGTGTKETWMKAKKMRDIIPRGITVDMHRGIPFPDYFPTTDELMEVMTTFANMGLELHITELDVACPAAPCDDAGLANLAQAFYNIIYSCMQTKTCTGITLWDLHDKYNWIQSETNDGAGDACIMDNTFVQKPAFTAVSEALQGSDCSVC</sequence>
<comment type="similarity">
    <text evidence="3">Belongs to the glycosyl hydrolase 10 (cellulase F) family.</text>
</comment>
<comment type="pathway">
    <text evidence="2">Glycan degradation; xylan degradation.</text>
</comment>
<feature type="active site" description="Nucleophile" evidence="10">
    <location>
        <position position="549"/>
    </location>
</feature>
<dbReference type="EC" id="3.2.1.8" evidence="4"/>